<dbReference type="PANTHER" id="PTHR36310:SF1">
    <property type="entry name" value="CYCLIN-DEPENDENT PROTEIN KINASE INHIBITOR SMR11"/>
    <property type="match status" value="1"/>
</dbReference>
<evidence type="ECO:0000313" key="2">
    <source>
        <dbReference type="Proteomes" id="UP001346149"/>
    </source>
</evidence>
<proteinExistence type="predicted"/>
<evidence type="ECO:0000313" key="1">
    <source>
        <dbReference type="EMBL" id="KAK4801052.1"/>
    </source>
</evidence>
<dbReference type="AlphaFoldDB" id="A0AAN7MKM0"/>
<reference evidence="1 2" key="1">
    <citation type="journal article" date="2023" name="Hortic Res">
        <title>Pangenome of water caltrop reveals structural variations and asymmetric subgenome divergence after allopolyploidization.</title>
        <authorList>
            <person name="Zhang X."/>
            <person name="Chen Y."/>
            <person name="Wang L."/>
            <person name="Yuan Y."/>
            <person name="Fang M."/>
            <person name="Shi L."/>
            <person name="Lu R."/>
            <person name="Comes H.P."/>
            <person name="Ma Y."/>
            <person name="Chen Y."/>
            <person name="Huang G."/>
            <person name="Zhou Y."/>
            <person name="Zheng Z."/>
            <person name="Qiu Y."/>
        </authorList>
    </citation>
    <scope>NUCLEOTIDE SEQUENCE [LARGE SCALE GENOMIC DNA]</scope>
    <source>
        <strain evidence="1">F231</strain>
    </source>
</reference>
<dbReference type="PANTHER" id="PTHR36310">
    <property type="entry name" value="CYCLIN-DEPENDENT PROTEIN KINASE INHIBITOR SMR11"/>
    <property type="match status" value="1"/>
</dbReference>
<keyword evidence="2" id="KW-1185">Reference proteome</keyword>
<comment type="caution">
    <text evidence="1">The sequence shown here is derived from an EMBL/GenBank/DDBJ whole genome shotgun (WGS) entry which is preliminary data.</text>
</comment>
<gene>
    <name evidence="1" type="ORF">SAY86_021539</name>
</gene>
<organism evidence="1 2">
    <name type="scientific">Trapa natans</name>
    <name type="common">Water chestnut</name>
    <dbReference type="NCBI Taxonomy" id="22666"/>
    <lineage>
        <taxon>Eukaryota</taxon>
        <taxon>Viridiplantae</taxon>
        <taxon>Streptophyta</taxon>
        <taxon>Embryophyta</taxon>
        <taxon>Tracheophyta</taxon>
        <taxon>Spermatophyta</taxon>
        <taxon>Magnoliopsida</taxon>
        <taxon>eudicotyledons</taxon>
        <taxon>Gunneridae</taxon>
        <taxon>Pentapetalae</taxon>
        <taxon>rosids</taxon>
        <taxon>malvids</taxon>
        <taxon>Myrtales</taxon>
        <taxon>Lythraceae</taxon>
        <taxon>Trapa</taxon>
    </lineage>
</organism>
<dbReference type="EMBL" id="JAXQNO010000003">
    <property type="protein sequence ID" value="KAK4801052.1"/>
    <property type="molecule type" value="Genomic_DNA"/>
</dbReference>
<dbReference type="InterPro" id="IPR038971">
    <property type="entry name" value="SMR11/SMR16"/>
</dbReference>
<name>A0AAN7MKM0_TRANT</name>
<accession>A0AAN7MKM0</accession>
<dbReference type="Proteomes" id="UP001346149">
    <property type="component" value="Unassembled WGS sequence"/>
</dbReference>
<sequence>MDIIISRISKIGEEMASLVPATPHINGECRDLLPDLNSPLTQPLKPGHLGSVMDIVGADGSPHTPKEDVFNPFAPAANDLLLAPQCKKRCDEWKTSVSRRLNFGCTTENPGKRSREGNRTHISDEELVDALYENLLEIIFESKFEDIFAEMPSVEWADEDCRTPTSGQKLSGFAGTCPKAPVKAATKSPKVKLSFCRKLQF</sequence>
<protein>
    <submittedName>
        <fullName evidence="1">Uncharacterized protein</fullName>
    </submittedName>
</protein>